<dbReference type="Proteomes" id="UP000784880">
    <property type="component" value="Unassembled WGS sequence"/>
</dbReference>
<reference evidence="1 2" key="1">
    <citation type="submission" date="2021-06" db="EMBL/GenBank/DDBJ databases">
        <title>Bacillus sp. RD4P76, an endophyte from a halophyte.</title>
        <authorList>
            <person name="Sun J.-Q."/>
        </authorList>
    </citation>
    <scope>NUCLEOTIDE SEQUENCE [LARGE SCALE GENOMIC DNA]</scope>
    <source>
        <strain evidence="1 2">CGMCC 1.15917</strain>
    </source>
</reference>
<proteinExistence type="predicted"/>
<dbReference type="Pfam" id="PF05866">
    <property type="entry name" value="RusA"/>
    <property type="match status" value="1"/>
</dbReference>
<dbReference type="RefSeq" id="WP_217064979.1">
    <property type="nucleotide sequence ID" value="NZ_JAHQCS010000057.1"/>
</dbReference>
<comment type="caution">
    <text evidence="1">The sequence shown here is derived from an EMBL/GenBank/DDBJ whole genome shotgun (WGS) entry which is preliminary data.</text>
</comment>
<organism evidence="1 2">
    <name type="scientific">Evansella tamaricis</name>
    <dbReference type="NCBI Taxonomy" id="2069301"/>
    <lineage>
        <taxon>Bacteria</taxon>
        <taxon>Bacillati</taxon>
        <taxon>Bacillota</taxon>
        <taxon>Bacilli</taxon>
        <taxon>Bacillales</taxon>
        <taxon>Bacillaceae</taxon>
        <taxon>Evansella</taxon>
    </lineage>
</organism>
<dbReference type="InterPro" id="IPR008822">
    <property type="entry name" value="Endonuclease_RusA-like"/>
</dbReference>
<evidence type="ECO:0000313" key="2">
    <source>
        <dbReference type="Proteomes" id="UP000784880"/>
    </source>
</evidence>
<accession>A0ABS6JBN5</accession>
<evidence type="ECO:0000313" key="1">
    <source>
        <dbReference type="EMBL" id="MBU9711088.1"/>
    </source>
</evidence>
<gene>
    <name evidence="1" type="ORF">KS419_04965</name>
</gene>
<name>A0ABS6JBN5_9BACI</name>
<sequence>MITFTIYGEPVAQGRPRTGKSFTGKTVVYDPKKSRNYKQYVRLVALEHRPKNLLESELELVIDVFRKIPKSMPKYKQELAIEGKLRPTTKPDVDNYAKGIKDGLSGIIWNDDKQVVSLLVRKWYSSTPRVEVKVIEIEEEGTCQNKLLI</sequence>
<protein>
    <submittedName>
        <fullName evidence="1">RusA family crossover junction endodeoxyribonuclease</fullName>
    </submittedName>
</protein>
<dbReference type="EMBL" id="JAHQCS010000057">
    <property type="protein sequence ID" value="MBU9711088.1"/>
    <property type="molecule type" value="Genomic_DNA"/>
</dbReference>
<keyword evidence="2" id="KW-1185">Reference proteome</keyword>